<dbReference type="SUPFAM" id="SSF63418">
    <property type="entry name" value="MurE/MurF N-terminal domain"/>
    <property type="match status" value="1"/>
</dbReference>
<dbReference type="GO" id="GO:0071555">
    <property type="term" value="P:cell wall organization"/>
    <property type="evidence" value="ECO:0007669"/>
    <property type="project" value="UniProtKB-KW"/>
</dbReference>
<dbReference type="InterPro" id="IPR004101">
    <property type="entry name" value="Mur_ligase_C"/>
</dbReference>
<evidence type="ECO:0000259" key="13">
    <source>
        <dbReference type="Pfam" id="PF02875"/>
    </source>
</evidence>
<dbReference type="SUPFAM" id="SSF53623">
    <property type="entry name" value="MurD-like peptide ligases, catalytic domain"/>
    <property type="match status" value="1"/>
</dbReference>
<evidence type="ECO:0000259" key="12">
    <source>
        <dbReference type="Pfam" id="PF01225"/>
    </source>
</evidence>
<comment type="function">
    <text evidence="10 11">Involved in cell wall formation. Catalyzes the final step in the synthesis of UDP-N-acetylmuramoyl-pentapeptide, the precursor of murein.</text>
</comment>
<dbReference type="PANTHER" id="PTHR43024:SF1">
    <property type="entry name" value="UDP-N-ACETYLMURAMOYL-TRIPEPTIDE--D-ALANYL-D-ALANINE LIGASE"/>
    <property type="match status" value="1"/>
</dbReference>
<dbReference type="Gene3D" id="3.90.190.20">
    <property type="entry name" value="Mur ligase, C-terminal domain"/>
    <property type="match status" value="1"/>
</dbReference>
<dbReference type="InterPro" id="IPR005863">
    <property type="entry name" value="UDP-N-AcMur_synth"/>
</dbReference>
<comment type="caution">
    <text evidence="15">The sequence shown here is derived from an EMBL/GenBank/DDBJ whole genome shotgun (WGS) entry which is preliminary data.</text>
</comment>
<evidence type="ECO:0000256" key="9">
    <source>
        <dbReference type="ARBA" id="ARBA00023316"/>
    </source>
</evidence>
<comment type="catalytic activity">
    <reaction evidence="10">
        <text>UDP-N-acetyl-alpha-D-muramoyl-L-alanyl-gamma-D-glutamyl-L-lysine + D-alanyl-D-alanine + ATP = UDP-N-acetyl-alpha-D-muramoyl-L-alanyl-gamma-D-glutamyl-L-lysyl-D-alanyl-D-alanine + ADP + phosphate + H(+)</text>
        <dbReference type="Rhea" id="RHEA:16085"/>
        <dbReference type="ChEBI" id="CHEBI:15378"/>
        <dbReference type="ChEBI" id="CHEBI:30616"/>
        <dbReference type="ChEBI" id="CHEBI:43474"/>
        <dbReference type="ChEBI" id="CHEBI:57822"/>
        <dbReference type="ChEBI" id="CHEBI:70758"/>
        <dbReference type="ChEBI" id="CHEBI:83903"/>
        <dbReference type="ChEBI" id="CHEBI:456216"/>
        <dbReference type="EC" id="6.3.2.10"/>
    </reaction>
</comment>
<evidence type="ECO:0000256" key="1">
    <source>
        <dbReference type="ARBA" id="ARBA00022490"/>
    </source>
</evidence>
<evidence type="ECO:0000313" key="16">
    <source>
        <dbReference type="Proteomes" id="UP000051922"/>
    </source>
</evidence>
<protein>
    <recommendedName>
        <fullName evidence="10 11">UDP-N-acetylmuramoyl-tripeptide--D-alanyl-D-alanine ligase</fullName>
        <ecNumber evidence="10 11">6.3.2.10</ecNumber>
    </recommendedName>
    <alternativeName>
        <fullName evidence="10">D-alanyl-D-alanine-adding enzyme</fullName>
    </alternativeName>
</protein>
<dbReference type="RefSeq" id="WP_056956811.1">
    <property type="nucleotide sequence ID" value="NZ_AZFJ01000049.1"/>
</dbReference>
<dbReference type="InterPro" id="IPR035911">
    <property type="entry name" value="MurE/MurF_N"/>
</dbReference>
<dbReference type="InterPro" id="IPR051046">
    <property type="entry name" value="MurCDEF_CellWall_CoF430Synth"/>
</dbReference>
<dbReference type="STRING" id="1423783.FC50_GL001445"/>
<gene>
    <name evidence="10" type="primary">murF</name>
    <name evidence="15" type="ORF">FC50_GL001445</name>
</gene>
<keyword evidence="3 10" id="KW-0132">Cell division</keyword>
<feature type="domain" description="Mur ligase N-terminal catalytic" evidence="12">
    <location>
        <begin position="25"/>
        <end position="100"/>
    </location>
</feature>
<comment type="pathway">
    <text evidence="10 11">Cell wall biogenesis; peptidoglycan biosynthesis.</text>
</comment>
<comment type="catalytic activity">
    <reaction evidence="11">
        <text>D-alanyl-D-alanine + UDP-N-acetyl-alpha-D-muramoyl-L-alanyl-gamma-D-glutamyl-meso-2,6-diaminopimelate + ATP = UDP-N-acetyl-alpha-D-muramoyl-L-alanyl-gamma-D-glutamyl-meso-2,6-diaminopimeloyl-D-alanyl-D-alanine + ADP + phosphate + H(+)</text>
        <dbReference type="Rhea" id="RHEA:28374"/>
        <dbReference type="ChEBI" id="CHEBI:15378"/>
        <dbReference type="ChEBI" id="CHEBI:30616"/>
        <dbReference type="ChEBI" id="CHEBI:43474"/>
        <dbReference type="ChEBI" id="CHEBI:57822"/>
        <dbReference type="ChEBI" id="CHEBI:61386"/>
        <dbReference type="ChEBI" id="CHEBI:83905"/>
        <dbReference type="ChEBI" id="CHEBI:456216"/>
        <dbReference type="EC" id="6.3.2.10"/>
    </reaction>
</comment>
<evidence type="ECO:0000256" key="7">
    <source>
        <dbReference type="ARBA" id="ARBA00022984"/>
    </source>
</evidence>
<sequence>MKMTLDTIASVVGATAPANADQITVTGVCFDAREVKHGDLFVPLKGNRDGHEFIEQAFAGGAVASFCDHAHADSTQSRVGNAAVLVVDDPLRALQDWARYYLLIRVNPKVVAITGSNGKTTTKDMTAAILASQYRVVKTQDNFNNAIGVPVTILSMESNTEVLVVEMGMDHFGELEALSGLAEPDVAVITMIGEAHIEFFKTRDRIADAKMEIVSGLKDDGLFVYNGDEPLLRERASKVDQDQVTFGLAPDNDLAAEHVQAFRDHTEFDVSRWPDVHFSIPMMGEYNVNNALAAILVGRRFHVKPEAMRDALAHFKVTRNRTEWLTGDAGEAILSDVYNSNPTAVRAVLNDFVKVPTQGRRIAVLGDMLELGEASHELHAGLADALDPEQVQCVYLYGPEMRALYERLADKYDAEHLFYFDQDSQSHLSSQLLDGVYSDDLILLKGSHGMHLEKVLQALLDGSRE</sequence>
<dbReference type="GO" id="GO:0005737">
    <property type="term" value="C:cytoplasm"/>
    <property type="evidence" value="ECO:0007669"/>
    <property type="project" value="UniProtKB-SubCell"/>
</dbReference>
<evidence type="ECO:0000256" key="4">
    <source>
        <dbReference type="ARBA" id="ARBA00022741"/>
    </source>
</evidence>
<dbReference type="GO" id="GO:0051301">
    <property type="term" value="P:cell division"/>
    <property type="evidence" value="ECO:0007669"/>
    <property type="project" value="UniProtKB-KW"/>
</dbReference>
<dbReference type="GO" id="GO:0005524">
    <property type="term" value="F:ATP binding"/>
    <property type="evidence" value="ECO:0007669"/>
    <property type="project" value="UniProtKB-UniRule"/>
</dbReference>
<keyword evidence="1 10" id="KW-0963">Cytoplasm</keyword>
<dbReference type="Pfam" id="PF08245">
    <property type="entry name" value="Mur_ligase_M"/>
    <property type="match status" value="1"/>
</dbReference>
<dbReference type="EC" id="6.3.2.10" evidence="10 11"/>
<dbReference type="SUPFAM" id="SSF53244">
    <property type="entry name" value="MurD-like peptide ligases, peptide-binding domain"/>
    <property type="match status" value="1"/>
</dbReference>
<evidence type="ECO:0000256" key="3">
    <source>
        <dbReference type="ARBA" id="ARBA00022618"/>
    </source>
</evidence>
<name>A0A0R1U4V1_9LACO</name>
<keyword evidence="4 10" id="KW-0547">Nucleotide-binding</keyword>
<evidence type="ECO:0000256" key="10">
    <source>
        <dbReference type="HAMAP-Rule" id="MF_02019"/>
    </source>
</evidence>
<organism evidence="15 16">
    <name type="scientific">Lacticaseibacillus pantheris DSM 15945 = JCM 12539 = NBRC 106106</name>
    <dbReference type="NCBI Taxonomy" id="1423783"/>
    <lineage>
        <taxon>Bacteria</taxon>
        <taxon>Bacillati</taxon>
        <taxon>Bacillota</taxon>
        <taxon>Bacilli</taxon>
        <taxon>Lactobacillales</taxon>
        <taxon>Lactobacillaceae</taxon>
        <taxon>Lacticaseibacillus</taxon>
    </lineage>
</organism>
<dbReference type="AlphaFoldDB" id="A0A0R1U4V1"/>
<dbReference type="GO" id="GO:0047480">
    <property type="term" value="F:UDP-N-acetylmuramoyl-tripeptide-D-alanyl-D-alanine ligase activity"/>
    <property type="evidence" value="ECO:0007669"/>
    <property type="project" value="UniProtKB-UniRule"/>
</dbReference>
<dbReference type="Pfam" id="PF02875">
    <property type="entry name" value="Mur_ligase_C"/>
    <property type="match status" value="1"/>
</dbReference>
<dbReference type="Pfam" id="PF01225">
    <property type="entry name" value="Mur_ligase"/>
    <property type="match status" value="1"/>
</dbReference>
<keyword evidence="9 10" id="KW-0961">Cell wall biogenesis/degradation</keyword>
<evidence type="ECO:0000259" key="14">
    <source>
        <dbReference type="Pfam" id="PF08245"/>
    </source>
</evidence>
<reference evidence="15 16" key="1">
    <citation type="journal article" date="2015" name="Genome Announc.">
        <title>Expanding the biotechnology potential of lactobacilli through comparative genomics of 213 strains and associated genera.</title>
        <authorList>
            <person name="Sun Z."/>
            <person name="Harris H.M."/>
            <person name="McCann A."/>
            <person name="Guo C."/>
            <person name="Argimon S."/>
            <person name="Zhang W."/>
            <person name="Yang X."/>
            <person name="Jeffery I.B."/>
            <person name="Cooney J.C."/>
            <person name="Kagawa T.F."/>
            <person name="Liu W."/>
            <person name="Song Y."/>
            <person name="Salvetti E."/>
            <person name="Wrobel A."/>
            <person name="Rasinkangas P."/>
            <person name="Parkhill J."/>
            <person name="Rea M.C."/>
            <person name="O'Sullivan O."/>
            <person name="Ritari J."/>
            <person name="Douillard F.P."/>
            <person name="Paul Ross R."/>
            <person name="Yang R."/>
            <person name="Briner A.E."/>
            <person name="Felis G.E."/>
            <person name="de Vos W.M."/>
            <person name="Barrangou R."/>
            <person name="Klaenhammer T.R."/>
            <person name="Caufield P.W."/>
            <person name="Cui Y."/>
            <person name="Zhang H."/>
            <person name="O'Toole P.W."/>
        </authorList>
    </citation>
    <scope>NUCLEOTIDE SEQUENCE [LARGE SCALE GENOMIC DNA]</scope>
    <source>
        <strain evidence="15 16">DSM 15945</strain>
    </source>
</reference>
<feature type="domain" description="Mur ligase C-terminal" evidence="13">
    <location>
        <begin position="321"/>
        <end position="447"/>
    </location>
</feature>
<dbReference type="InterPro" id="IPR013221">
    <property type="entry name" value="Mur_ligase_cen"/>
</dbReference>
<dbReference type="HAMAP" id="MF_02019">
    <property type="entry name" value="MurF"/>
    <property type="match status" value="1"/>
</dbReference>
<feature type="domain" description="Mur ligase central" evidence="14">
    <location>
        <begin position="113"/>
        <end position="297"/>
    </location>
</feature>
<dbReference type="GO" id="GO:0008766">
    <property type="term" value="F:UDP-N-acetylmuramoylalanyl-D-glutamyl-2,6-diaminopimelate-D-alanyl-D-alanine ligase activity"/>
    <property type="evidence" value="ECO:0007669"/>
    <property type="project" value="RHEA"/>
</dbReference>
<comment type="similarity">
    <text evidence="10">Belongs to the MurCDEF family. MurF subfamily.</text>
</comment>
<dbReference type="Gene3D" id="3.40.1390.10">
    <property type="entry name" value="MurE/MurF, N-terminal domain"/>
    <property type="match status" value="1"/>
</dbReference>
<dbReference type="PATRIC" id="fig|1423783.4.peg.1487"/>
<dbReference type="GO" id="GO:0009252">
    <property type="term" value="P:peptidoglycan biosynthetic process"/>
    <property type="evidence" value="ECO:0007669"/>
    <property type="project" value="UniProtKB-UniRule"/>
</dbReference>
<evidence type="ECO:0000256" key="2">
    <source>
        <dbReference type="ARBA" id="ARBA00022598"/>
    </source>
</evidence>
<dbReference type="PANTHER" id="PTHR43024">
    <property type="entry name" value="UDP-N-ACETYLMURAMOYL-TRIPEPTIDE--D-ALANYL-D-ALANINE LIGASE"/>
    <property type="match status" value="1"/>
</dbReference>
<keyword evidence="5 10" id="KW-0067">ATP-binding</keyword>
<dbReference type="EMBL" id="AZFJ01000049">
    <property type="protein sequence ID" value="KRL86037.1"/>
    <property type="molecule type" value="Genomic_DNA"/>
</dbReference>
<keyword evidence="6 10" id="KW-0133">Cell shape</keyword>
<evidence type="ECO:0000313" key="15">
    <source>
        <dbReference type="EMBL" id="KRL86037.1"/>
    </source>
</evidence>
<dbReference type="InterPro" id="IPR036565">
    <property type="entry name" value="Mur-like_cat_sf"/>
</dbReference>
<evidence type="ECO:0000256" key="11">
    <source>
        <dbReference type="RuleBase" id="RU004136"/>
    </source>
</evidence>
<accession>A0A0R1U4V1</accession>
<keyword evidence="7 10" id="KW-0573">Peptidoglycan synthesis</keyword>
<dbReference type="Gene3D" id="3.40.1190.10">
    <property type="entry name" value="Mur-like, catalytic domain"/>
    <property type="match status" value="1"/>
</dbReference>
<dbReference type="GO" id="GO:0008360">
    <property type="term" value="P:regulation of cell shape"/>
    <property type="evidence" value="ECO:0007669"/>
    <property type="project" value="UniProtKB-KW"/>
</dbReference>
<feature type="binding site" evidence="10">
    <location>
        <begin position="115"/>
        <end position="121"/>
    </location>
    <ligand>
        <name>ATP</name>
        <dbReference type="ChEBI" id="CHEBI:30616"/>
    </ligand>
</feature>
<dbReference type="NCBIfam" id="TIGR01143">
    <property type="entry name" value="murF"/>
    <property type="match status" value="1"/>
</dbReference>
<comment type="subcellular location">
    <subcellularLocation>
        <location evidence="10 11">Cytoplasm</location>
    </subcellularLocation>
</comment>
<dbReference type="OrthoDB" id="9801978at2"/>
<keyword evidence="8 10" id="KW-0131">Cell cycle</keyword>
<dbReference type="UniPathway" id="UPA00219"/>
<evidence type="ECO:0000256" key="8">
    <source>
        <dbReference type="ARBA" id="ARBA00023306"/>
    </source>
</evidence>
<keyword evidence="16" id="KW-1185">Reference proteome</keyword>
<evidence type="ECO:0000256" key="5">
    <source>
        <dbReference type="ARBA" id="ARBA00022840"/>
    </source>
</evidence>
<dbReference type="InterPro" id="IPR036615">
    <property type="entry name" value="Mur_ligase_C_dom_sf"/>
</dbReference>
<dbReference type="InterPro" id="IPR000713">
    <property type="entry name" value="Mur_ligase_N"/>
</dbReference>
<evidence type="ECO:0000256" key="6">
    <source>
        <dbReference type="ARBA" id="ARBA00022960"/>
    </source>
</evidence>
<proteinExistence type="inferred from homology"/>
<dbReference type="Proteomes" id="UP000051922">
    <property type="component" value="Unassembled WGS sequence"/>
</dbReference>
<keyword evidence="2 10" id="KW-0436">Ligase</keyword>